<protein>
    <submittedName>
        <fullName evidence="1">Uncharacterized protein</fullName>
    </submittedName>
</protein>
<dbReference type="EMBL" id="LAZR01010080">
    <property type="protein sequence ID" value="KKM68927.1"/>
    <property type="molecule type" value="Genomic_DNA"/>
</dbReference>
<dbReference type="AlphaFoldDB" id="A0A0F9MIC9"/>
<gene>
    <name evidence="1" type="ORF">LCGC14_1455990</name>
</gene>
<organism evidence="1">
    <name type="scientific">marine sediment metagenome</name>
    <dbReference type="NCBI Taxonomy" id="412755"/>
    <lineage>
        <taxon>unclassified sequences</taxon>
        <taxon>metagenomes</taxon>
        <taxon>ecological metagenomes</taxon>
    </lineage>
</organism>
<sequence>MNKITTSKDLRVFNFLRGAVRSRYGVEDFRNKTLLIIGMSRYGQKLLNRLCINGVAVKFMDPKVSNYHRSFSICKEVDFYRGQKADVIIDFTNGFICVKGKTFPMDRIGNKAYEQGIHEFYLN</sequence>
<accession>A0A0F9MIC9</accession>
<evidence type="ECO:0000313" key="1">
    <source>
        <dbReference type="EMBL" id="KKM68927.1"/>
    </source>
</evidence>
<reference evidence="1" key="1">
    <citation type="journal article" date="2015" name="Nature">
        <title>Complex archaea that bridge the gap between prokaryotes and eukaryotes.</title>
        <authorList>
            <person name="Spang A."/>
            <person name="Saw J.H."/>
            <person name="Jorgensen S.L."/>
            <person name="Zaremba-Niedzwiedzka K."/>
            <person name="Martijn J."/>
            <person name="Lind A.E."/>
            <person name="van Eijk R."/>
            <person name="Schleper C."/>
            <person name="Guy L."/>
            <person name="Ettema T.J."/>
        </authorList>
    </citation>
    <scope>NUCLEOTIDE SEQUENCE</scope>
</reference>
<name>A0A0F9MIC9_9ZZZZ</name>
<proteinExistence type="predicted"/>
<comment type="caution">
    <text evidence="1">The sequence shown here is derived from an EMBL/GenBank/DDBJ whole genome shotgun (WGS) entry which is preliminary data.</text>
</comment>